<proteinExistence type="predicted"/>
<dbReference type="Proteomes" id="UP000182486">
    <property type="component" value="Unassembled WGS sequence"/>
</dbReference>
<dbReference type="SUPFAM" id="SSF52151">
    <property type="entry name" value="FabD/lysophospholipase-like"/>
    <property type="match status" value="1"/>
</dbReference>
<dbReference type="Pfam" id="PF00109">
    <property type="entry name" value="ketoacyl-synt"/>
    <property type="match status" value="1"/>
</dbReference>
<dbReference type="InterPro" id="IPR018201">
    <property type="entry name" value="Ketoacyl_synth_AS"/>
</dbReference>
<dbReference type="Gene3D" id="3.40.47.10">
    <property type="match status" value="1"/>
</dbReference>
<feature type="domain" description="Carrier" evidence="4">
    <location>
        <begin position="897"/>
        <end position="970"/>
    </location>
</feature>
<dbReference type="PROSITE" id="PS50075">
    <property type="entry name" value="CARRIER"/>
    <property type="match status" value="1"/>
</dbReference>
<dbReference type="PANTHER" id="PTHR43775:SF37">
    <property type="entry name" value="SI:DKEY-61P9.11"/>
    <property type="match status" value="1"/>
</dbReference>
<dbReference type="PROSITE" id="PS00012">
    <property type="entry name" value="PHOSPHOPANTETHEINE"/>
    <property type="match status" value="1"/>
</dbReference>
<dbReference type="AlphaFoldDB" id="A0A1K0GRP3"/>
<keyword evidence="3" id="KW-0808">Transferase</keyword>
<dbReference type="InterPro" id="IPR014043">
    <property type="entry name" value="Acyl_transferase_dom"/>
</dbReference>
<sequence length="970" mass="102003">MNGDIAIVGMAGRFPGAADVGEFWSHVVAGRITVSELTRGELLAAGVRADRLDDPAYVPARGVLADLELFDAAFFGITPRDAEIMDPQHRLLMQTAWAALESAGLATDRPFGRVGVFAGAGFNYYALHHVFTRPDLVDTQGLLSVVLGNEKDHLATKIAYRLNLGGPAVTVQTACSTSLVAVHLACQSLRTGDADVALAGGACVAVPQQEGYLYETKGIMSPDGACRPFDASANGTVPGNGVAMVALKRAEDARRDGDTVYALIKGSAVNNDGGMKVGYTAPGIAGQVDVLERAYAAAGVDPATVGYLEAHGTATEVGDAIELSALTEVFRRGAHVTDLQEFSAAGGLCSIGSVKANVGHLDAAAGVTALIKAALALHLRQIPPLAGLKQARPELLDGSTPFTVDSVARRWDSTGGPRRAGVSSFGLGGTNAHVVLEEADAVAVPGPPAAGGRAELIVLSGRSPEVVREAAERWSDHLRQRPDLAVGDVALTSQAYRRHFPHRLAVAATDLPTVLARLRRAPVREAARRPSVVFLFPGQGAEVPAMSRDLYDRYPSFRDDLDHGARLLEPVLRWDLRDVLVGTDPEGIVHRTDVTQPALALHELALGRLLMSWGVRPAALIGHSVGEFAAAALAGEMAADDMLRLVATRGALMQDAPEGGMLAVLAPLSTVAAHLTGLDDLDLAAHNAPESTVVAGPVAQLAVFRERLDAAEVRSRALPAQRAFHSRMMADAARLLAAEAERIAQQPRSIPVVSSLDGELLGRGSTRSEGYWSAQLRSPVRYHDALLTALGLPDPVLVEVGPGASLTGLARQAPEGRSVPGLALQPRPSARSGAGDVLNGLGGLWTAGAAVDWAAVRGENGARRIALPTYPFTRTRHWLDAAPAEAAADPAPPPAATGEDEKVREIIDLWSRMLGTPEIGPEANFFALGGESLQFIRMITQVRRRFGVQIPVDELANDPTPRTLAALVTP</sequence>
<dbReference type="SUPFAM" id="SSF47336">
    <property type="entry name" value="ACP-like"/>
    <property type="match status" value="1"/>
</dbReference>
<dbReference type="GO" id="GO:0004315">
    <property type="term" value="F:3-oxoacyl-[acyl-carrier-protein] synthase activity"/>
    <property type="evidence" value="ECO:0007669"/>
    <property type="project" value="InterPro"/>
</dbReference>
<dbReference type="InterPro" id="IPR009081">
    <property type="entry name" value="PP-bd_ACP"/>
</dbReference>
<dbReference type="InterPro" id="IPR020841">
    <property type="entry name" value="PKS_Beta-ketoAc_synthase_dom"/>
</dbReference>
<comment type="caution">
    <text evidence="6">The sequence shown here is derived from an EMBL/GenBank/DDBJ whole genome shotgun (WGS) entry which is preliminary data.</text>
</comment>
<dbReference type="PANTHER" id="PTHR43775">
    <property type="entry name" value="FATTY ACID SYNTHASE"/>
    <property type="match status" value="1"/>
</dbReference>
<dbReference type="PROSITE" id="PS52004">
    <property type="entry name" value="KS3_2"/>
    <property type="match status" value="1"/>
</dbReference>
<dbReference type="RefSeq" id="WP_071803821.1">
    <property type="nucleotide sequence ID" value="NZ_MEIA01000069.1"/>
</dbReference>
<dbReference type="Pfam" id="PF16197">
    <property type="entry name" value="KAsynt_C_assoc"/>
    <property type="match status" value="1"/>
</dbReference>
<evidence type="ECO:0000259" key="4">
    <source>
        <dbReference type="PROSITE" id="PS50075"/>
    </source>
</evidence>
<organism evidence="6 7">
    <name type="scientific">Couchioplanes caeruleus subsp. caeruleus</name>
    <dbReference type="NCBI Taxonomy" id="56427"/>
    <lineage>
        <taxon>Bacteria</taxon>
        <taxon>Bacillati</taxon>
        <taxon>Actinomycetota</taxon>
        <taxon>Actinomycetes</taxon>
        <taxon>Micromonosporales</taxon>
        <taxon>Micromonosporaceae</taxon>
        <taxon>Couchioplanes</taxon>
    </lineage>
</organism>
<dbReference type="InterPro" id="IPR016035">
    <property type="entry name" value="Acyl_Trfase/lysoPLipase"/>
</dbReference>
<evidence type="ECO:0000313" key="7">
    <source>
        <dbReference type="Proteomes" id="UP000182486"/>
    </source>
</evidence>
<dbReference type="Gene3D" id="3.40.366.10">
    <property type="entry name" value="Malonyl-Coenzyme A Acyl Carrier Protein, domain 2"/>
    <property type="match status" value="1"/>
</dbReference>
<dbReference type="InterPro" id="IPR036736">
    <property type="entry name" value="ACP-like_sf"/>
</dbReference>
<evidence type="ECO:0000256" key="1">
    <source>
        <dbReference type="ARBA" id="ARBA00022450"/>
    </source>
</evidence>
<evidence type="ECO:0000256" key="2">
    <source>
        <dbReference type="ARBA" id="ARBA00022553"/>
    </source>
</evidence>
<dbReference type="Pfam" id="PF02801">
    <property type="entry name" value="Ketoacyl-synt_C"/>
    <property type="match status" value="1"/>
</dbReference>
<dbReference type="InterPro" id="IPR050091">
    <property type="entry name" value="PKS_NRPS_Biosynth_Enz"/>
</dbReference>
<keyword evidence="2" id="KW-0597">Phosphoprotein</keyword>
<dbReference type="GO" id="GO:0006633">
    <property type="term" value="P:fatty acid biosynthetic process"/>
    <property type="evidence" value="ECO:0007669"/>
    <property type="project" value="InterPro"/>
</dbReference>
<keyword evidence="7" id="KW-1185">Reference proteome</keyword>
<dbReference type="GO" id="GO:0005737">
    <property type="term" value="C:cytoplasm"/>
    <property type="evidence" value="ECO:0007669"/>
    <property type="project" value="TreeGrafter"/>
</dbReference>
<evidence type="ECO:0000256" key="3">
    <source>
        <dbReference type="ARBA" id="ARBA00022679"/>
    </source>
</evidence>
<dbReference type="GO" id="GO:0071770">
    <property type="term" value="P:DIM/DIP cell wall layer assembly"/>
    <property type="evidence" value="ECO:0007669"/>
    <property type="project" value="TreeGrafter"/>
</dbReference>
<dbReference type="SUPFAM" id="SSF53901">
    <property type="entry name" value="Thiolase-like"/>
    <property type="match status" value="1"/>
</dbReference>
<reference evidence="6 7" key="1">
    <citation type="submission" date="2016-09" db="EMBL/GenBank/DDBJ databases">
        <title>Couchioplanes caeruleus draft genome sequence.</title>
        <authorList>
            <person name="Sheehan J."/>
            <person name="Caffrey P."/>
        </authorList>
    </citation>
    <scope>NUCLEOTIDE SEQUENCE [LARGE SCALE GENOMIC DNA]</scope>
    <source>
        <strain evidence="6 7">DSM 43634</strain>
    </source>
</reference>
<name>A0A1K0GRP3_9ACTN</name>
<dbReference type="InterPro" id="IPR006162">
    <property type="entry name" value="Ppantetheine_attach_site"/>
</dbReference>
<dbReference type="InterPro" id="IPR016036">
    <property type="entry name" value="Malonyl_transacylase_ACP-bd"/>
</dbReference>
<dbReference type="InterPro" id="IPR014030">
    <property type="entry name" value="Ketoacyl_synth_N"/>
</dbReference>
<dbReference type="SMART" id="SM00827">
    <property type="entry name" value="PKS_AT"/>
    <property type="match status" value="1"/>
</dbReference>
<dbReference type="Gene3D" id="1.10.1200.10">
    <property type="entry name" value="ACP-like"/>
    <property type="match status" value="1"/>
</dbReference>
<gene>
    <name evidence="6" type="ORF">BG844_06475</name>
</gene>
<protein>
    <submittedName>
        <fullName evidence="6">Uncharacterized protein</fullName>
    </submittedName>
</protein>
<dbReference type="InterPro" id="IPR016039">
    <property type="entry name" value="Thiolase-like"/>
</dbReference>
<dbReference type="GO" id="GO:0005886">
    <property type="term" value="C:plasma membrane"/>
    <property type="evidence" value="ECO:0007669"/>
    <property type="project" value="TreeGrafter"/>
</dbReference>
<dbReference type="Gene3D" id="3.30.70.3290">
    <property type="match status" value="1"/>
</dbReference>
<dbReference type="SUPFAM" id="SSF55048">
    <property type="entry name" value="Probable ACP-binding domain of malonyl-CoA ACP transacylase"/>
    <property type="match status" value="1"/>
</dbReference>
<dbReference type="Pfam" id="PF00550">
    <property type="entry name" value="PP-binding"/>
    <property type="match status" value="1"/>
</dbReference>
<keyword evidence="1" id="KW-0596">Phosphopantetheine</keyword>
<dbReference type="CDD" id="cd00833">
    <property type="entry name" value="PKS"/>
    <property type="match status" value="1"/>
</dbReference>
<dbReference type="PROSITE" id="PS00606">
    <property type="entry name" value="KS3_1"/>
    <property type="match status" value="1"/>
</dbReference>
<dbReference type="InterPro" id="IPR014031">
    <property type="entry name" value="Ketoacyl_synth_C"/>
</dbReference>
<feature type="domain" description="Ketosynthase family 3 (KS3)" evidence="5">
    <location>
        <begin position="2"/>
        <end position="438"/>
    </location>
</feature>
<dbReference type="SMART" id="SM00825">
    <property type="entry name" value="PKS_KS"/>
    <property type="match status" value="1"/>
</dbReference>
<evidence type="ECO:0000313" key="6">
    <source>
        <dbReference type="EMBL" id="OJF15094.1"/>
    </source>
</evidence>
<dbReference type="Pfam" id="PF00698">
    <property type="entry name" value="Acyl_transf_1"/>
    <property type="match status" value="1"/>
</dbReference>
<dbReference type="GO" id="GO:0004312">
    <property type="term" value="F:fatty acid synthase activity"/>
    <property type="evidence" value="ECO:0007669"/>
    <property type="project" value="TreeGrafter"/>
</dbReference>
<dbReference type="InterPro" id="IPR032821">
    <property type="entry name" value="PKS_assoc"/>
</dbReference>
<dbReference type="EMBL" id="MEIA01000069">
    <property type="protein sequence ID" value="OJF15094.1"/>
    <property type="molecule type" value="Genomic_DNA"/>
</dbReference>
<evidence type="ECO:0000259" key="5">
    <source>
        <dbReference type="PROSITE" id="PS52004"/>
    </source>
</evidence>
<accession>A0A1K0GRP3</accession>
<dbReference type="InterPro" id="IPR001227">
    <property type="entry name" value="Ac_transferase_dom_sf"/>
</dbReference>